<dbReference type="Proteomes" id="UP000627464">
    <property type="component" value="Unassembled WGS sequence"/>
</dbReference>
<dbReference type="InterPro" id="IPR018062">
    <property type="entry name" value="HTH_AraC-typ_CS"/>
</dbReference>
<evidence type="ECO:0000313" key="7">
    <source>
        <dbReference type="Proteomes" id="UP000627464"/>
    </source>
</evidence>
<keyword evidence="2" id="KW-0238">DNA-binding</keyword>
<proteinExistence type="predicted"/>
<feature type="domain" description="HTH araC/xylS-type" evidence="5">
    <location>
        <begin position="137"/>
        <end position="242"/>
    </location>
</feature>
<keyword evidence="4" id="KW-0812">Transmembrane</keyword>
<evidence type="ECO:0000256" key="1">
    <source>
        <dbReference type="ARBA" id="ARBA00023015"/>
    </source>
</evidence>
<evidence type="ECO:0000256" key="2">
    <source>
        <dbReference type="ARBA" id="ARBA00023125"/>
    </source>
</evidence>
<dbReference type="SMART" id="SM00342">
    <property type="entry name" value="HTH_ARAC"/>
    <property type="match status" value="1"/>
</dbReference>
<protein>
    <recommendedName>
        <fullName evidence="5">HTH araC/xylS-type domain-containing protein</fullName>
    </recommendedName>
</protein>
<evidence type="ECO:0000313" key="6">
    <source>
        <dbReference type="EMBL" id="GGA48166.1"/>
    </source>
</evidence>
<feature type="transmembrane region" description="Helical" evidence="4">
    <location>
        <begin position="51"/>
        <end position="74"/>
    </location>
</feature>
<evidence type="ECO:0000256" key="3">
    <source>
        <dbReference type="ARBA" id="ARBA00023163"/>
    </source>
</evidence>
<dbReference type="PANTHER" id="PTHR43280">
    <property type="entry name" value="ARAC-FAMILY TRANSCRIPTIONAL REGULATOR"/>
    <property type="match status" value="1"/>
</dbReference>
<evidence type="ECO:0000256" key="4">
    <source>
        <dbReference type="SAM" id="Phobius"/>
    </source>
</evidence>
<dbReference type="InterPro" id="IPR009057">
    <property type="entry name" value="Homeodomain-like_sf"/>
</dbReference>
<feature type="transmembrane region" description="Helical" evidence="4">
    <location>
        <begin position="80"/>
        <end position="101"/>
    </location>
</feature>
<keyword evidence="3" id="KW-0804">Transcription</keyword>
<accession>A0ABQ1GQH0</accession>
<comment type="caution">
    <text evidence="6">The sequence shown here is derived from an EMBL/GenBank/DDBJ whole genome shotgun (WGS) entry which is preliminary data.</text>
</comment>
<dbReference type="SUPFAM" id="SSF46689">
    <property type="entry name" value="Homeodomain-like"/>
    <property type="match status" value="1"/>
</dbReference>
<sequence>MSPPTWHLPIDPILSFLYFGYGIALIQLANRGGENFEAVRLSEVARVTKTTLLAGLALCFSALTDMLIALDITLFHGNHVLQVISTANLLILPLLAAAVAFTQLSLPAKMSDTDPSSPPDDANPTDDMLNSVHEEDIRIIGKIRAVLGEKALFCDQDITLDRLARKAGIPSRQISRAINRVLECNVSQLINEYRIEEARRLLTQTDLPVTTILYASGFRTKSNFNREFLRQTGMNPGDYRRSTSNQRC</sequence>
<dbReference type="EMBL" id="BMFZ01000006">
    <property type="protein sequence ID" value="GGA48166.1"/>
    <property type="molecule type" value="Genomic_DNA"/>
</dbReference>
<dbReference type="PROSITE" id="PS00041">
    <property type="entry name" value="HTH_ARAC_FAMILY_1"/>
    <property type="match status" value="1"/>
</dbReference>
<keyword evidence="1" id="KW-0805">Transcription regulation</keyword>
<organism evidence="6 7">
    <name type="scientific">Hafnia psychrotolerans</name>
    <dbReference type="NCBI Taxonomy" id="1477018"/>
    <lineage>
        <taxon>Bacteria</taxon>
        <taxon>Pseudomonadati</taxon>
        <taxon>Pseudomonadota</taxon>
        <taxon>Gammaproteobacteria</taxon>
        <taxon>Enterobacterales</taxon>
        <taxon>Hafniaceae</taxon>
        <taxon>Hafnia</taxon>
    </lineage>
</organism>
<keyword evidence="4" id="KW-1133">Transmembrane helix</keyword>
<feature type="transmembrane region" description="Helical" evidence="4">
    <location>
        <begin position="12"/>
        <end position="30"/>
    </location>
</feature>
<name>A0ABQ1GQH0_9GAMM</name>
<dbReference type="PROSITE" id="PS01124">
    <property type="entry name" value="HTH_ARAC_FAMILY_2"/>
    <property type="match status" value="1"/>
</dbReference>
<keyword evidence="7" id="KW-1185">Reference proteome</keyword>
<reference evidence="7" key="1">
    <citation type="journal article" date="2019" name="Int. J. Syst. Evol. Microbiol.">
        <title>The Global Catalogue of Microorganisms (GCM) 10K type strain sequencing project: providing services to taxonomists for standard genome sequencing and annotation.</title>
        <authorList>
            <consortium name="The Broad Institute Genomics Platform"/>
            <consortium name="The Broad Institute Genome Sequencing Center for Infectious Disease"/>
            <person name="Wu L."/>
            <person name="Ma J."/>
        </authorList>
    </citation>
    <scope>NUCLEOTIDE SEQUENCE [LARGE SCALE GENOMIC DNA]</scope>
    <source>
        <strain evidence="7">CGMCC 1.12806</strain>
    </source>
</reference>
<evidence type="ECO:0000259" key="5">
    <source>
        <dbReference type="PROSITE" id="PS01124"/>
    </source>
</evidence>
<dbReference type="Gene3D" id="1.10.10.60">
    <property type="entry name" value="Homeodomain-like"/>
    <property type="match status" value="1"/>
</dbReference>
<dbReference type="PANTHER" id="PTHR43280:SF29">
    <property type="entry name" value="ARAC-FAMILY TRANSCRIPTIONAL REGULATOR"/>
    <property type="match status" value="1"/>
</dbReference>
<keyword evidence="4" id="KW-0472">Membrane</keyword>
<dbReference type="Pfam" id="PF12833">
    <property type="entry name" value="HTH_18"/>
    <property type="match status" value="1"/>
</dbReference>
<gene>
    <name evidence="6" type="ORF">GCM10011328_24150</name>
</gene>
<dbReference type="InterPro" id="IPR018060">
    <property type="entry name" value="HTH_AraC"/>
</dbReference>